<dbReference type="Pfam" id="PF03150">
    <property type="entry name" value="CCP_MauG"/>
    <property type="match status" value="1"/>
</dbReference>
<dbReference type="PROSITE" id="PS51007">
    <property type="entry name" value="CYTC"/>
    <property type="match status" value="1"/>
</dbReference>
<evidence type="ECO:0000259" key="10">
    <source>
        <dbReference type="PROSITE" id="PS51007"/>
    </source>
</evidence>
<keyword evidence="4" id="KW-0732">Signal</keyword>
<dbReference type="Gene3D" id="1.10.760.10">
    <property type="entry name" value="Cytochrome c-like domain"/>
    <property type="match status" value="2"/>
</dbReference>
<reference evidence="12" key="1">
    <citation type="journal article" date="2019" name="Int. J. Syst. Evol. Microbiol.">
        <title>The Global Catalogue of Microorganisms (GCM) 10K type strain sequencing project: providing services to taxonomists for standard genome sequencing and annotation.</title>
        <authorList>
            <consortium name="The Broad Institute Genomics Platform"/>
            <consortium name="The Broad Institute Genome Sequencing Center for Infectious Disease"/>
            <person name="Wu L."/>
            <person name="Ma J."/>
        </authorList>
    </citation>
    <scope>NUCLEOTIDE SEQUENCE [LARGE SCALE GENOMIC DNA]</scope>
    <source>
        <strain evidence="12">JCM 17068</strain>
    </source>
</reference>
<evidence type="ECO:0000313" key="12">
    <source>
        <dbReference type="Proteomes" id="UP001500426"/>
    </source>
</evidence>
<dbReference type="PANTHER" id="PTHR30600">
    <property type="entry name" value="CYTOCHROME C PEROXIDASE-RELATED"/>
    <property type="match status" value="1"/>
</dbReference>
<dbReference type="EMBL" id="BAABCS010000020">
    <property type="protein sequence ID" value="GAA4054990.1"/>
    <property type="molecule type" value="Genomic_DNA"/>
</dbReference>
<keyword evidence="5" id="KW-0574">Periplasm</keyword>
<dbReference type="InterPro" id="IPR051395">
    <property type="entry name" value="Cytochrome_c_Peroxidase/MauG"/>
</dbReference>
<dbReference type="InterPro" id="IPR036909">
    <property type="entry name" value="Cyt_c-like_dom_sf"/>
</dbReference>
<evidence type="ECO:0000256" key="6">
    <source>
        <dbReference type="ARBA" id="ARBA00023002"/>
    </source>
</evidence>
<dbReference type="PANTHER" id="PTHR30600:SF10">
    <property type="entry name" value="BLL6722 PROTEIN"/>
    <property type="match status" value="1"/>
</dbReference>
<keyword evidence="9" id="KW-0812">Transmembrane</keyword>
<feature type="transmembrane region" description="Helical" evidence="9">
    <location>
        <begin position="5"/>
        <end position="22"/>
    </location>
</feature>
<keyword evidence="7 8" id="KW-0408">Iron</keyword>
<comment type="subcellular location">
    <subcellularLocation>
        <location evidence="1">Periplasm</location>
    </subcellularLocation>
</comment>
<keyword evidence="6" id="KW-0560">Oxidoreductase</keyword>
<evidence type="ECO:0000256" key="9">
    <source>
        <dbReference type="SAM" id="Phobius"/>
    </source>
</evidence>
<evidence type="ECO:0000256" key="7">
    <source>
        <dbReference type="ARBA" id="ARBA00023004"/>
    </source>
</evidence>
<keyword evidence="3 8" id="KW-0479">Metal-binding</keyword>
<evidence type="ECO:0000256" key="4">
    <source>
        <dbReference type="ARBA" id="ARBA00022729"/>
    </source>
</evidence>
<keyword evidence="9" id="KW-1133">Transmembrane helix</keyword>
<dbReference type="Pfam" id="PF00034">
    <property type="entry name" value="Cytochrom_C"/>
    <property type="match status" value="1"/>
</dbReference>
<evidence type="ECO:0000256" key="1">
    <source>
        <dbReference type="ARBA" id="ARBA00004418"/>
    </source>
</evidence>
<evidence type="ECO:0000256" key="5">
    <source>
        <dbReference type="ARBA" id="ARBA00022764"/>
    </source>
</evidence>
<dbReference type="InterPro" id="IPR004852">
    <property type="entry name" value="Di-haem_cyt_c_peroxidsae"/>
</dbReference>
<dbReference type="GO" id="GO:0004601">
    <property type="term" value="F:peroxidase activity"/>
    <property type="evidence" value="ECO:0007669"/>
    <property type="project" value="UniProtKB-KW"/>
</dbReference>
<keyword evidence="11" id="KW-0575">Peroxidase</keyword>
<evidence type="ECO:0000256" key="2">
    <source>
        <dbReference type="ARBA" id="ARBA00022617"/>
    </source>
</evidence>
<dbReference type="SUPFAM" id="SSF46626">
    <property type="entry name" value="Cytochrome c"/>
    <property type="match status" value="2"/>
</dbReference>
<accession>A0ABP7UXW0</accession>
<keyword evidence="12" id="KW-1185">Reference proteome</keyword>
<name>A0ABP7UXW0_9FLAO</name>
<keyword evidence="2 8" id="KW-0349">Heme</keyword>
<dbReference type="RefSeq" id="WP_345094493.1">
    <property type="nucleotide sequence ID" value="NZ_BAABCS010000020.1"/>
</dbReference>
<dbReference type="PIRSF" id="PIRSF000294">
    <property type="entry name" value="Cytochrome-c_peroxidase"/>
    <property type="match status" value="1"/>
</dbReference>
<feature type="domain" description="Cytochrome c" evidence="10">
    <location>
        <begin position="204"/>
        <end position="326"/>
    </location>
</feature>
<sequence>MKIKIIYYLGLGIVFFGMVSFSKDYFTPIYFDIPKGFPKPTYDFKNNPLTEEGFELGRKLFYDPMLSKDSTISCASCHLQQTGFTHVDHDLSHGIDGKIGTRNSLTLQNLAWSKTFMWDGGVNHLDVQSIAPITSEVEMNENFENVINKLNRNQEYKDLFQKAFGTKKITGQLTLKAISQFVVSLTTSNSKYDRVIRKEEKFTEMEQKGYDLFKQNCASCHTEPLFTNHNFKNNGLQIDTTLNDFGRMKVTQNPKDSLLFKVPNLRNIEFTFPYMHDGRFKTLTEVVKHYNFRIQKSKTLSKELETPLNLSDNQRVELVSFLKTLTDKEFLFNPKYGFPKK</sequence>
<dbReference type="Proteomes" id="UP001500426">
    <property type="component" value="Unassembled WGS sequence"/>
</dbReference>
<dbReference type="InterPro" id="IPR009056">
    <property type="entry name" value="Cyt_c-like_dom"/>
</dbReference>
<dbReference type="InterPro" id="IPR026259">
    <property type="entry name" value="MauG/Cytc_peroxidase"/>
</dbReference>
<protein>
    <submittedName>
        <fullName evidence="11">Cytochrome c peroxidase</fullName>
    </submittedName>
</protein>
<organism evidence="11 12">
    <name type="scientific">Flavobacterium chungnamense</name>
    <dbReference type="NCBI Taxonomy" id="706182"/>
    <lineage>
        <taxon>Bacteria</taxon>
        <taxon>Pseudomonadati</taxon>
        <taxon>Bacteroidota</taxon>
        <taxon>Flavobacteriia</taxon>
        <taxon>Flavobacteriales</taxon>
        <taxon>Flavobacteriaceae</taxon>
        <taxon>Flavobacterium</taxon>
    </lineage>
</organism>
<evidence type="ECO:0000313" key="11">
    <source>
        <dbReference type="EMBL" id="GAA4054990.1"/>
    </source>
</evidence>
<evidence type="ECO:0000256" key="8">
    <source>
        <dbReference type="PROSITE-ProRule" id="PRU00433"/>
    </source>
</evidence>
<proteinExistence type="predicted"/>
<gene>
    <name evidence="11" type="ORF">GCM10022388_21840</name>
</gene>
<evidence type="ECO:0000256" key="3">
    <source>
        <dbReference type="ARBA" id="ARBA00022723"/>
    </source>
</evidence>
<comment type="caution">
    <text evidence="11">The sequence shown here is derived from an EMBL/GenBank/DDBJ whole genome shotgun (WGS) entry which is preliminary data.</text>
</comment>
<keyword evidence="9" id="KW-0472">Membrane</keyword>